<dbReference type="AlphaFoldDB" id="A0A8H7V679"/>
<dbReference type="InterPro" id="IPR029164">
    <property type="entry name" value="PIG-Y"/>
</dbReference>
<reference evidence="2" key="1">
    <citation type="submission" date="2020-12" db="EMBL/GenBank/DDBJ databases">
        <title>Metabolic potential, ecology and presence of endohyphal bacteria is reflected in genomic diversity of Mucoromycotina.</title>
        <authorList>
            <person name="Muszewska A."/>
            <person name="Okrasinska A."/>
            <person name="Steczkiewicz K."/>
            <person name="Drgas O."/>
            <person name="Orlowska M."/>
            <person name="Perlinska-Lenart U."/>
            <person name="Aleksandrzak-Piekarczyk T."/>
            <person name="Szatraj K."/>
            <person name="Zielenkiewicz U."/>
            <person name="Pilsyk S."/>
            <person name="Malc E."/>
            <person name="Mieczkowski P."/>
            <person name="Kruszewska J.S."/>
            <person name="Biernat P."/>
            <person name="Pawlowska J."/>
        </authorList>
    </citation>
    <scope>NUCLEOTIDE SEQUENCE</scope>
    <source>
        <strain evidence="2">WA0000017839</strain>
    </source>
</reference>
<dbReference type="Pfam" id="PF15159">
    <property type="entry name" value="PIG-Y"/>
    <property type="match status" value="1"/>
</dbReference>
<accession>A0A8H7V679</accession>
<name>A0A8H7V679_9FUNG</name>
<keyword evidence="1" id="KW-0812">Transmembrane</keyword>
<dbReference type="PANTHER" id="PTHR36485:SF1">
    <property type="entry name" value="TRANSMEMBRANE PROTEIN"/>
    <property type="match status" value="1"/>
</dbReference>
<organism evidence="2 3">
    <name type="scientific">Mucor saturninus</name>
    <dbReference type="NCBI Taxonomy" id="64648"/>
    <lineage>
        <taxon>Eukaryota</taxon>
        <taxon>Fungi</taxon>
        <taxon>Fungi incertae sedis</taxon>
        <taxon>Mucoromycota</taxon>
        <taxon>Mucoromycotina</taxon>
        <taxon>Mucoromycetes</taxon>
        <taxon>Mucorales</taxon>
        <taxon>Mucorineae</taxon>
        <taxon>Mucoraceae</taxon>
        <taxon>Mucor</taxon>
    </lineage>
</organism>
<comment type="caution">
    <text evidence="2">The sequence shown here is derived from an EMBL/GenBank/DDBJ whole genome shotgun (WGS) entry which is preliminary data.</text>
</comment>
<keyword evidence="3" id="KW-1185">Reference proteome</keyword>
<proteinExistence type="predicted"/>
<evidence type="ECO:0000313" key="2">
    <source>
        <dbReference type="EMBL" id="KAG2208715.1"/>
    </source>
</evidence>
<feature type="transmembrane region" description="Helical" evidence="1">
    <location>
        <begin position="97"/>
        <end position="118"/>
    </location>
</feature>
<evidence type="ECO:0000313" key="3">
    <source>
        <dbReference type="Proteomes" id="UP000603453"/>
    </source>
</evidence>
<evidence type="ECO:0008006" key="4">
    <source>
        <dbReference type="Google" id="ProtNLM"/>
    </source>
</evidence>
<dbReference type="EMBL" id="JAEPRD010000018">
    <property type="protein sequence ID" value="KAG2208715.1"/>
    <property type="molecule type" value="Genomic_DNA"/>
</dbReference>
<sequence length="126" mass="15037">MHAQHRRRPSKSILLPRLSTNTTNNTSNINSNGQPNYARRMTIHLPESTPDTTYLYGYALLISTFVMFMASFYSIIISQYMPDTNIKVLDWIKYDDYYCLLIPISALVFFYWIMWNWMGMKFFRHN</sequence>
<gene>
    <name evidence="2" type="ORF">INT47_007814</name>
</gene>
<dbReference type="OrthoDB" id="2157498at2759"/>
<dbReference type="PANTHER" id="PTHR36485">
    <property type="entry name" value="OS01G0939000 PROTEIN"/>
    <property type="match status" value="1"/>
</dbReference>
<keyword evidence="1" id="KW-1133">Transmembrane helix</keyword>
<dbReference type="Proteomes" id="UP000603453">
    <property type="component" value="Unassembled WGS sequence"/>
</dbReference>
<evidence type="ECO:0000256" key="1">
    <source>
        <dbReference type="SAM" id="Phobius"/>
    </source>
</evidence>
<protein>
    <recommendedName>
        <fullName evidence="4">Phosphatidylinositol N-acetylglucosaminyltransferase subunit Y-domain-containing protein</fullName>
    </recommendedName>
</protein>
<feature type="transmembrane region" description="Helical" evidence="1">
    <location>
        <begin position="55"/>
        <end position="76"/>
    </location>
</feature>
<keyword evidence="1" id="KW-0472">Membrane</keyword>